<evidence type="ECO:0000313" key="3">
    <source>
        <dbReference type="Proteomes" id="UP000008076"/>
    </source>
</evidence>
<feature type="region of interest" description="Disordered" evidence="1">
    <location>
        <begin position="69"/>
        <end position="103"/>
    </location>
</feature>
<feature type="compositionally biased region" description="Basic and acidic residues" evidence="1">
    <location>
        <begin position="69"/>
        <end position="83"/>
    </location>
</feature>
<reference evidence="3" key="1">
    <citation type="submission" date="2007-12" db="EMBL/GenBank/DDBJ databases">
        <title>Annotation of Entamoeba dispar SAW760.</title>
        <authorList>
            <person name="Lorenzi H."/>
            <person name="Inman J."/>
            <person name="Schobel S."/>
            <person name="Amedeo P."/>
            <person name="Caler E."/>
        </authorList>
    </citation>
    <scope>NUCLEOTIDE SEQUENCE [LARGE SCALE GENOMIC DNA]</scope>
    <source>
        <strain evidence="3">ATCC PRA-260 / SAW760</strain>
    </source>
</reference>
<accession>B0EJ17</accession>
<name>B0EJ17_ENTDS</name>
<evidence type="ECO:0000256" key="1">
    <source>
        <dbReference type="SAM" id="MobiDB-lite"/>
    </source>
</evidence>
<keyword evidence="3" id="KW-1185">Reference proteome</keyword>
<dbReference type="RefSeq" id="XP_001738204.1">
    <property type="nucleotide sequence ID" value="XM_001738152.1"/>
</dbReference>
<dbReference type="VEuPathDB" id="AmoebaDB:EDI_274920"/>
<evidence type="ECO:0000313" key="2">
    <source>
        <dbReference type="EMBL" id="EDR25477.1"/>
    </source>
</evidence>
<dbReference type="GeneID" id="5883279"/>
<feature type="compositionally biased region" description="Basic and acidic residues" evidence="1">
    <location>
        <begin position="90"/>
        <end position="103"/>
    </location>
</feature>
<gene>
    <name evidence="2" type="ORF">EDI_274920</name>
</gene>
<sequence>MNTIKDIIGDYALGKYKNMTIDELIDCMQQLIYIIDEETTPEEKLALKKPYWSLVYRIANGKGLMWDLPRKKKEEKTEEENKTYRKLIRDKKTEESKPEKNDN</sequence>
<dbReference type="KEGG" id="edi:EDI_274920"/>
<dbReference type="EMBL" id="DS549510">
    <property type="protein sequence ID" value="EDR25477.1"/>
    <property type="molecule type" value="Genomic_DNA"/>
</dbReference>
<dbReference type="eggNOG" id="ENOG502RIEA">
    <property type="taxonomic scope" value="Eukaryota"/>
</dbReference>
<dbReference type="AlphaFoldDB" id="B0EJ17"/>
<protein>
    <submittedName>
        <fullName evidence="2">Uncharacterized protein</fullName>
    </submittedName>
</protein>
<dbReference type="OrthoDB" id="32424at2759"/>
<proteinExistence type="predicted"/>
<organism evidence="3">
    <name type="scientific">Entamoeba dispar (strain ATCC PRA-260 / SAW760)</name>
    <dbReference type="NCBI Taxonomy" id="370354"/>
    <lineage>
        <taxon>Eukaryota</taxon>
        <taxon>Amoebozoa</taxon>
        <taxon>Evosea</taxon>
        <taxon>Archamoebae</taxon>
        <taxon>Mastigamoebida</taxon>
        <taxon>Entamoebidae</taxon>
        <taxon>Entamoeba</taxon>
    </lineage>
</organism>
<dbReference type="Proteomes" id="UP000008076">
    <property type="component" value="Unassembled WGS sequence"/>
</dbReference>